<accession>A0ABT7YA38</accession>
<protein>
    <submittedName>
        <fullName evidence="2">Rhodanese-like domain-containing protein</fullName>
    </submittedName>
</protein>
<dbReference type="Proteomes" id="UP001171916">
    <property type="component" value="Unassembled WGS sequence"/>
</dbReference>
<dbReference type="InterPro" id="IPR001763">
    <property type="entry name" value="Rhodanese-like_dom"/>
</dbReference>
<proteinExistence type="predicted"/>
<dbReference type="InterPro" id="IPR050229">
    <property type="entry name" value="GlpE_sulfurtransferase"/>
</dbReference>
<dbReference type="Gene3D" id="3.40.250.10">
    <property type="entry name" value="Rhodanese-like domain"/>
    <property type="match status" value="1"/>
</dbReference>
<feature type="domain" description="Rhodanese" evidence="1">
    <location>
        <begin position="25"/>
        <end position="106"/>
    </location>
</feature>
<dbReference type="SUPFAM" id="SSF52821">
    <property type="entry name" value="Rhodanese/Cell cycle control phosphatase"/>
    <property type="match status" value="1"/>
</dbReference>
<sequence>MFNIFQRTEKKYKDINSEDFLNEMTSSNAVVIDVRMPAEVSSGKIPGARNINIMGNFKGQVQNLPKDKKYLIYCRSGNRSASACQIMGDLGFEDVSNLRGGIISWPYDLA</sequence>
<dbReference type="Pfam" id="PF00581">
    <property type="entry name" value="Rhodanese"/>
    <property type="match status" value="1"/>
</dbReference>
<dbReference type="RefSeq" id="WP_289998951.1">
    <property type="nucleotide sequence ID" value="NZ_JAUEPH010000002.1"/>
</dbReference>
<evidence type="ECO:0000259" key="1">
    <source>
        <dbReference type="PROSITE" id="PS50206"/>
    </source>
</evidence>
<evidence type="ECO:0000313" key="3">
    <source>
        <dbReference type="Proteomes" id="UP001171916"/>
    </source>
</evidence>
<comment type="caution">
    <text evidence="2">The sequence shown here is derived from an EMBL/GenBank/DDBJ whole genome shotgun (WGS) entry which is preliminary data.</text>
</comment>
<name>A0ABT7YA38_9BACT</name>
<organism evidence="2 3">
    <name type="scientific">Algoriphagus sediminis</name>
    <dbReference type="NCBI Taxonomy" id="3057113"/>
    <lineage>
        <taxon>Bacteria</taxon>
        <taxon>Pseudomonadati</taxon>
        <taxon>Bacteroidota</taxon>
        <taxon>Cytophagia</taxon>
        <taxon>Cytophagales</taxon>
        <taxon>Cyclobacteriaceae</taxon>
        <taxon>Algoriphagus</taxon>
    </lineage>
</organism>
<dbReference type="PANTHER" id="PTHR43031">
    <property type="entry name" value="FAD-DEPENDENT OXIDOREDUCTASE"/>
    <property type="match status" value="1"/>
</dbReference>
<dbReference type="SMART" id="SM00450">
    <property type="entry name" value="RHOD"/>
    <property type="match status" value="1"/>
</dbReference>
<reference evidence="2" key="1">
    <citation type="submission" date="2023-06" db="EMBL/GenBank/DDBJ databases">
        <title>Robiginitalea aurantiacus sp. nov. and Algoriphagus sediminis sp. nov., isolated from coastal sediment.</title>
        <authorList>
            <person name="Zhou Z.Y."/>
            <person name="An J."/>
            <person name="Jia Y.W."/>
            <person name="Du Z.J."/>
        </authorList>
    </citation>
    <scope>NUCLEOTIDE SEQUENCE</scope>
    <source>
        <strain evidence="2">C2-7</strain>
    </source>
</reference>
<dbReference type="PANTHER" id="PTHR43031:SF1">
    <property type="entry name" value="PYRIDINE NUCLEOTIDE-DISULPHIDE OXIDOREDUCTASE"/>
    <property type="match status" value="1"/>
</dbReference>
<gene>
    <name evidence="2" type="ORF">QVH07_04490</name>
</gene>
<dbReference type="PROSITE" id="PS50206">
    <property type="entry name" value="RHODANESE_3"/>
    <property type="match status" value="1"/>
</dbReference>
<dbReference type="InterPro" id="IPR036873">
    <property type="entry name" value="Rhodanese-like_dom_sf"/>
</dbReference>
<dbReference type="EMBL" id="JAUEPH010000002">
    <property type="protein sequence ID" value="MDN3203389.1"/>
    <property type="molecule type" value="Genomic_DNA"/>
</dbReference>
<evidence type="ECO:0000313" key="2">
    <source>
        <dbReference type="EMBL" id="MDN3203389.1"/>
    </source>
</evidence>
<dbReference type="CDD" id="cd00158">
    <property type="entry name" value="RHOD"/>
    <property type="match status" value="1"/>
</dbReference>
<keyword evidence="3" id="KW-1185">Reference proteome</keyword>